<evidence type="ECO:0000256" key="1">
    <source>
        <dbReference type="ARBA" id="ARBA00008918"/>
    </source>
</evidence>
<dbReference type="InterPro" id="IPR005031">
    <property type="entry name" value="COQ10_START"/>
</dbReference>
<sequence>MAKHSSTTLVPFTPEQMYTLVVDMDRYPEFIPWIVKARKHDIKDDRFMSEMTFAFKGLRETFHTQDFVVPNESIRIQLVSGPFRDLESEWRFSPAEGGARIDFFISFSFKNRLLDFTLGPVFGEASKRMVEAFKQRATEIYAK</sequence>
<dbReference type="RefSeq" id="WP_420906215.1">
    <property type="nucleotide sequence ID" value="NZ_BAAFGK010000005.1"/>
</dbReference>
<dbReference type="InterPro" id="IPR023393">
    <property type="entry name" value="START-like_dom_sf"/>
</dbReference>
<dbReference type="CDD" id="cd07813">
    <property type="entry name" value="COQ10p_like"/>
    <property type="match status" value="1"/>
</dbReference>
<name>A0ABQ0CC99_9PROT</name>
<keyword evidence="4" id="KW-1185">Reference proteome</keyword>
<comment type="similarity">
    <text evidence="1">Belongs to the ribosome association toxin RatA family.</text>
</comment>
<dbReference type="PANTHER" id="PTHR12901:SF10">
    <property type="entry name" value="COENZYME Q-BINDING PROTEIN COQ10, MITOCHONDRIAL"/>
    <property type="match status" value="1"/>
</dbReference>
<dbReference type="Gene3D" id="3.30.530.20">
    <property type="match status" value="1"/>
</dbReference>
<reference evidence="3 4" key="1">
    <citation type="submission" date="2024-09" db="EMBL/GenBank/DDBJ databases">
        <title>Draft genome sequence of Candidatus Magnetaquicoccaceae bacterium FCR-1.</title>
        <authorList>
            <person name="Shimoshige H."/>
            <person name="Shimamura S."/>
            <person name="Taoka A."/>
            <person name="Kobayashi H."/>
            <person name="Maekawa T."/>
        </authorList>
    </citation>
    <scope>NUCLEOTIDE SEQUENCE [LARGE SCALE GENOMIC DNA]</scope>
    <source>
        <strain evidence="3 4">FCR-1</strain>
    </source>
</reference>
<organism evidence="3 4">
    <name type="scientific">Candidatus Magnetaquiglobus chichijimensis</name>
    <dbReference type="NCBI Taxonomy" id="3141448"/>
    <lineage>
        <taxon>Bacteria</taxon>
        <taxon>Pseudomonadati</taxon>
        <taxon>Pseudomonadota</taxon>
        <taxon>Magnetococcia</taxon>
        <taxon>Magnetococcales</taxon>
        <taxon>Candidatus Magnetaquicoccaceae</taxon>
        <taxon>Candidatus Magnetaquiglobus</taxon>
    </lineage>
</organism>
<gene>
    <name evidence="3" type="primary">pasT</name>
    <name evidence="3" type="ORF">SIID45300_02842</name>
</gene>
<accession>A0ABQ0CC99</accession>
<protein>
    <submittedName>
        <fullName evidence="3">Persistence and stress-resistance toxin PasT</fullName>
    </submittedName>
</protein>
<dbReference type="SUPFAM" id="SSF55961">
    <property type="entry name" value="Bet v1-like"/>
    <property type="match status" value="1"/>
</dbReference>
<dbReference type="EMBL" id="BAAFGK010000005">
    <property type="protein sequence ID" value="GAB0058493.1"/>
    <property type="molecule type" value="Genomic_DNA"/>
</dbReference>
<feature type="domain" description="Coenzyme Q-binding protein COQ10 START" evidence="2">
    <location>
        <begin position="10"/>
        <end position="134"/>
    </location>
</feature>
<evidence type="ECO:0000313" key="4">
    <source>
        <dbReference type="Proteomes" id="UP001628193"/>
    </source>
</evidence>
<dbReference type="PANTHER" id="PTHR12901">
    <property type="entry name" value="SPERM PROTEIN HOMOLOG"/>
    <property type="match status" value="1"/>
</dbReference>
<dbReference type="Pfam" id="PF03364">
    <property type="entry name" value="Polyketide_cyc"/>
    <property type="match status" value="1"/>
</dbReference>
<evidence type="ECO:0000259" key="2">
    <source>
        <dbReference type="Pfam" id="PF03364"/>
    </source>
</evidence>
<dbReference type="InterPro" id="IPR044996">
    <property type="entry name" value="COQ10-like"/>
</dbReference>
<proteinExistence type="inferred from homology"/>
<dbReference type="Proteomes" id="UP001628193">
    <property type="component" value="Unassembled WGS sequence"/>
</dbReference>
<comment type="caution">
    <text evidence="3">The sequence shown here is derived from an EMBL/GenBank/DDBJ whole genome shotgun (WGS) entry which is preliminary data.</text>
</comment>
<evidence type="ECO:0000313" key="3">
    <source>
        <dbReference type="EMBL" id="GAB0058493.1"/>
    </source>
</evidence>